<organism evidence="1 2">
    <name type="scientific">Pyronema omphalodes (strain CBS 100304)</name>
    <name type="common">Pyronema confluens</name>
    <dbReference type="NCBI Taxonomy" id="1076935"/>
    <lineage>
        <taxon>Eukaryota</taxon>
        <taxon>Fungi</taxon>
        <taxon>Dikarya</taxon>
        <taxon>Ascomycota</taxon>
        <taxon>Pezizomycotina</taxon>
        <taxon>Pezizomycetes</taxon>
        <taxon>Pezizales</taxon>
        <taxon>Pyronemataceae</taxon>
        <taxon>Pyronema</taxon>
    </lineage>
</organism>
<gene>
    <name evidence="1" type="ORF">PCON_10150</name>
</gene>
<evidence type="ECO:0000313" key="1">
    <source>
        <dbReference type="EMBL" id="CCX10556.1"/>
    </source>
</evidence>
<dbReference type="AlphaFoldDB" id="U4L3F3"/>
<protein>
    <submittedName>
        <fullName evidence="1">Uncharacterized protein</fullName>
    </submittedName>
</protein>
<proteinExistence type="predicted"/>
<sequence length="119" mass="14036">MRQMCTKTCEFHPASLIQVNNRQKDNASFVFNLRRAALIIPPASRLSLNYIHVQSRLRHDDTRTRYDTRLKGNHSNQPIVTVNTLTTTLRFTGFASFTSFVSLHHLHQFLQFQQLRFYR</sequence>
<evidence type="ECO:0000313" key="2">
    <source>
        <dbReference type="Proteomes" id="UP000018144"/>
    </source>
</evidence>
<dbReference type="Proteomes" id="UP000018144">
    <property type="component" value="Unassembled WGS sequence"/>
</dbReference>
<reference evidence="1 2" key="1">
    <citation type="journal article" date="2013" name="PLoS Genet.">
        <title>The genome and development-dependent transcriptomes of Pyronema confluens: a window into fungal evolution.</title>
        <authorList>
            <person name="Traeger S."/>
            <person name="Altegoer F."/>
            <person name="Freitag M."/>
            <person name="Gabaldon T."/>
            <person name="Kempken F."/>
            <person name="Kumar A."/>
            <person name="Marcet-Houben M."/>
            <person name="Poggeler S."/>
            <person name="Stajich J.E."/>
            <person name="Nowrousian M."/>
        </authorList>
    </citation>
    <scope>NUCLEOTIDE SEQUENCE [LARGE SCALE GENOMIC DNA]</scope>
    <source>
        <strain evidence="2">CBS 100304</strain>
        <tissue evidence="1">Vegetative mycelium</tissue>
    </source>
</reference>
<dbReference type="EMBL" id="HF935553">
    <property type="protein sequence ID" value="CCX10556.1"/>
    <property type="molecule type" value="Genomic_DNA"/>
</dbReference>
<keyword evidence="2" id="KW-1185">Reference proteome</keyword>
<name>U4L3F3_PYROM</name>
<accession>U4L3F3</accession>